<reference evidence="1 2" key="1">
    <citation type="submission" date="2024-11" db="EMBL/GenBank/DDBJ databases">
        <authorList>
            <person name="Kaparullina E.N."/>
            <person name="Delegan Y.A."/>
            <person name="Doronina N.V."/>
        </authorList>
    </citation>
    <scope>NUCLEOTIDE SEQUENCE [LARGE SCALE GENOMIC DNA]</scope>
    <source>
        <strain evidence="1 2">7sh_L</strain>
    </source>
</reference>
<dbReference type="Proteomes" id="UP001617669">
    <property type="component" value="Unassembled WGS sequence"/>
</dbReference>
<comment type="caution">
    <text evidence="1">The sequence shown here is derived from an EMBL/GenBank/DDBJ whole genome shotgun (WGS) entry which is preliminary data.</text>
</comment>
<keyword evidence="2" id="KW-1185">Reference proteome</keyword>
<gene>
    <name evidence="1" type="ORF">ACIKP9_00140</name>
</gene>
<proteinExistence type="predicted"/>
<dbReference type="EMBL" id="JBIWXY010000001">
    <property type="protein sequence ID" value="MFJ5444628.1"/>
    <property type="molecule type" value="Genomic_DNA"/>
</dbReference>
<dbReference type="RefSeq" id="WP_400877673.1">
    <property type="nucleotide sequence ID" value="NZ_JBIWXY010000001.1"/>
</dbReference>
<protein>
    <submittedName>
        <fullName evidence="1">Uncharacterized protein</fullName>
    </submittedName>
</protein>
<organism evidence="1 2">
    <name type="scientific">Methylobacillus methanolivorans</name>
    <dbReference type="NCBI Taxonomy" id="1848927"/>
    <lineage>
        <taxon>Bacteria</taxon>
        <taxon>Pseudomonadati</taxon>
        <taxon>Pseudomonadota</taxon>
        <taxon>Betaproteobacteria</taxon>
        <taxon>Nitrosomonadales</taxon>
        <taxon>Methylophilaceae</taxon>
        <taxon>Methylobacillus</taxon>
    </lineage>
</organism>
<name>A0ABW8GGY3_9PROT</name>
<accession>A0ABW8GGY3</accession>
<evidence type="ECO:0000313" key="1">
    <source>
        <dbReference type="EMBL" id="MFJ5444628.1"/>
    </source>
</evidence>
<sequence>MALVTSLKSLPLDAILQSKDPWYHVGADSFVLAGFDQNGLEVARVRFTRTDRDYNPLNEESLKAIFVEYDGLLNKLPKGLLAPEPLSQVHLFMQDGEYEVHIAPINDSLFPCVWLEPYPLKDADFAAWEASLCE</sequence>
<evidence type="ECO:0000313" key="2">
    <source>
        <dbReference type="Proteomes" id="UP001617669"/>
    </source>
</evidence>